<comment type="caution">
    <text evidence="1">The sequence shown here is derived from an EMBL/GenBank/DDBJ whole genome shotgun (WGS) entry which is preliminary data.</text>
</comment>
<evidence type="ECO:0000313" key="1">
    <source>
        <dbReference type="EMBL" id="KUG19622.1"/>
    </source>
</evidence>
<dbReference type="EMBL" id="LNQE01001272">
    <property type="protein sequence ID" value="KUG19622.1"/>
    <property type="molecule type" value="Genomic_DNA"/>
</dbReference>
<gene>
    <name evidence="1" type="ORF">ASZ90_010665</name>
</gene>
<reference evidence="1" key="1">
    <citation type="journal article" date="2015" name="Proc. Natl. Acad. Sci. U.S.A.">
        <title>Networks of energetic and metabolic interactions define dynamics in microbial communities.</title>
        <authorList>
            <person name="Embree M."/>
            <person name="Liu J.K."/>
            <person name="Al-Bassam M.M."/>
            <person name="Zengler K."/>
        </authorList>
    </citation>
    <scope>NUCLEOTIDE SEQUENCE</scope>
</reference>
<accession>A0A0W8FFD3</accession>
<dbReference type="AlphaFoldDB" id="A0A0W8FFD3"/>
<organism evidence="1">
    <name type="scientific">hydrocarbon metagenome</name>
    <dbReference type="NCBI Taxonomy" id="938273"/>
    <lineage>
        <taxon>unclassified sequences</taxon>
        <taxon>metagenomes</taxon>
        <taxon>ecological metagenomes</taxon>
    </lineage>
</organism>
<sequence>MPGIRARQESPVHAVLIPRSGCGDRQRLWMLWTRMTPFLSYRIRF</sequence>
<proteinExistence type="predicted"/>
<protein>
    <submittedName>
        <fullName evidence="1">Uncharacterized protein</fullName>
    </submittedName>
</protein>
<name>A0A0W8FFD3_9ZZZZ</name>